<evidence type="ECO:0000256" key="6">
    <source>
        <dbReference type="SAM" id="SignalP"/>
    </source>
</evidence>
<comment type="subcellular location">
    <subcellularLocation>
        <location evidence="1">Cell outer membrane</location>
    </subcellularLocation>
</comment>
<keyword evidence="3 6" id="KW-0732">Signal</keyword>
<dbReference type="GO" id="GO:0009279">
    <property type="term" value="C:cell outer membrane"/>
    <property type="evidence" value="ECO:0007669"/>
    <property type="project" value="UniProtKB-SubCell"/>
</dbReference>
<keyword evidence="5" id="KW-0998">Cell outer membrane</keyword>
<name>A0A6I4SKH2_9SPHN</name>
<evidence type="ECO:0000256" key="3">
    <source>
        <dbReference type="ARBA" id="ARBA00022729"/>
    </source>
</evidence>
<protein>
    <submittedName>
        <fullName evidence="7">MipA/OmpV family protein</fullName>
    </submittedName>
</protein>
<evidence type="ECO:0000256" key="1">
    <source>
        <dbReference type="ARBA" id="ARBA00004442"/>
    </source>
</evidence>
<evidence type="ECO:0000256" key="4">
    <source>
        <dbReference type="ARBA" id="ARBA00023136"/>
    </source>
</evidence>
<dbReference type="PANTHER" id="PTHR38776">
    <property type="entry name" value="MLTA-INTERACTING PROTEIN-RELATED"/>
    <property type="match status" value="1"/>
</dbReference>
<evidence type="ECO:0000256" key="5">
    <source>
        <dbReference type="ARBA" id="ARBA00023237"/>
    </source>
</evidence>
<keyword evidence="4" id="KW-0472">Membrane</keyword>
<feature type="signal peptide" evidence="6">
    <location>
        <begin position="1"/>
        <end position="22"/>
    </location>
</feature>
<dbReference type="Proteomes" id="UP000468943">
    <property type="component" value="Unassembled WGS sequence"/>
</dbReference>
<evidence type="ECO:0000313" key="8">
    <source>
        <dbReference type="Proteomes" id="UP000468943"/>
    </source>
</evidence>
<dbReference type="RefSeq" id="WP_160597435.1">
    <property type="nucleotide sequence ID" value="NZ_WTYS01000001.1"/>
</dbReference>
<organism evidence="7 8">
    <name type="scientific">Pontixanthobacter gangjinensis</name>
    <dbReference type="NCBI Taxonomy" id="1028742"/>
    <lineage>
        <taxon>Bacteria</taxon>
        <taxon>Pseudomonadati</taxon>
        <taxon>Pseudomonadota</taxon>
        <taxon>Alphaproteobacteria</taxon>
        <taxon>Sphingomonadales</taxon>
        <taxon>Erythrobacteraceae</taxon>
        <taxon>Pontixanthobacter</taxon>
    </lineage>
</organism>
<dbReference type="AlphaFoldDB" id="A0A6I4SKH2"/>
<reference evidence="7 8" key="1">
    <citation type="submission" date="2019-12" db="EMBL/GenBank/DDBJ databases">
        <title>Genomic-based taxomic classification of the family Erythrobacteraceae.</title>
        <authorList>
            <person name="Xu L."/>
        </authorList>
    </citation>
    <scope>NUCLEOTIDE SEQUENCE [LARGE SCALE GENOMIC DNA]</scope>
    <source>
        <strain evidence="7 8">JCM 17802</strain>
    </source>
</reference>
<comment type="similarity">
    <text evidence="2">Belongs to the MipA/OmpV family.</text>
</comment>
<gene>
    <name evidence="7" type="ORF">GRI36_04895</name>
</gene>
<proteinExistence type="inferred from homology"/>
<comment type="caution">
    <text evidence="7">The sequence shown here is derived from an EMBL/GenBank/DDBJ whole genome shotgun (WGS) entry which is preliminary data.</text>
</comment>
<keyword evidence="8" id="KW-1185">Reference proteome</keyword>
<dbReference type="EMBL" id="WTYS01000001">
    <property type="protein sequence ID" value="MXO56213.1"/>
    <property type="molecule type" value="Genomic_DNA"/>
</dbReference>
<evidence type="ECO:0000313" key="7">
    <source>
        <dbReference type="EMBL" id="MXO56213.1"/>
    </source>
</evidence>
<evidence type="ECO:0000256" key="2">
    <source>
        <dbReference type="ARBA" id="ARBA00005722"/>
    </source>
</evidence>
<accession>A0A6I4SKH2</accession>
<dbReference type="PANTHER" id="PTHR38776:SF1">
    <property type="entry name" value="MLTA-INTERACTING PROTEIN-RELATED"/>
    <property type="match status" value="1"/>
</dbReference>
<dbReference type="InterPro" id="IPR010583">
    <property type="entry name" value="MipA"/>
</dbReference>
<sequence>MRLKTKFALAALAAGCTSTSLAAQDALPAQAVPEAADKSSAPAARGGPPESVFDDNWVTIGVGVAYSPSYTGSDDYVLSPLPVIQGSVGGIDVQPRPAGFALNFIEGTDDGPNINFGPVIRMRSDRANRIKDPVVKAAGELDRAVELGVSTGISFPKLLNPFDSLSFGADVRKDIAGAHGGLVIDPSITYSTPINRGLFTSLTLGTEYASDDFAEYYFAVTPAQSVASGLPVYNAEGGFTKASVTTLVGVDFDGNALNGGLNAIVLGGYSRLMGDAKDNPYTAIRGTADQFFLAIGVGYTF</sequence>
<feature type="chain" id="PRO_5026349663" evidence="6">
    <location>
        <begin position="23"/>
        <end position="301"/>
    </location>
</feature>
<dbReference type="Pfam" id="PF06629">
    <property type="entry name" value="MipA"/>
    <property type="match status" value="1"/>
</dbReference>
<dbReference type="OrthoDB" id="5462484at2"/>